<dbReference type="GO" id="GO:0006315">
    <property type="term" value="P:homing of group II introns"/>
    <property type="evidence" value="ECO:0007669"/>
    <property type="project" value="TreeGrafter"/>
</dbReference>
<dbReference type="GO" id="GO:0090615">
    <property type="term" value="P:mitochondrial mRNA processing"/>
    <property type="evidence" value="ECO:0007669"/>
    <property type="project" value="TreeGrafter"/>
</dbReference>
<proteinExistence type="predicted"/>
<evidence type="ECO:0000313" key="3">
    <source>
        <dbReference type="EMBL" id="AYQ93536.1"/>
    </source>
</evidence>
<evidence type="ECO:0000259" key="2">
    <source>
        <dbReference type="Pfam" id="PF01348"/>
    </source>
</evidence>
<feature type="transmembrane region" description="Helical" evidence="1">
    <location>
        <begin position="275"/>
        <end position="293"/>
    </location>
</feature>
<organism evidence="3">
    <name type="scientific">Lepocinclis playfairiana</name>
    <dbReference type="NCBI Taxonomy" id="1403386"/>
    <lineage>
        <taxon>Eukaryota</taxon>
        <taxon>Discoba</taxon>
        <taxon>Euglenozoa</taxon>
        <taxon>Euglenida</taxon>
        <taxon>Spirocuta</taxon>
        <taxon>Euglenophyceae</taxon>
        <taxon>Euglenales</taxon>
        <taxon>Phacaceae</taxon>
        <taxon>Lepocinclis</taxon>
    </lineage>
</organism>
<keyword evidence="3" id="KW-0150">Chloroplast</keyword>
<sequence>MANTLFGEMTDSYFLYFSWLELKRFTTSLGFKDLNRNPISLRWFYKTSYLLRKGIYKYSYVKLVHISKTSKFSISQPVCLYNRIIENAIFNVIFPLIQVKAVVVKSLILHQVLDKIKRWSAKVLYFIKSELVYPSAFINKSRLKNIFLSTINDYSIWNEINKMIDSDYLTLSLRSIFSLNGFGCIGSLSLLLFNVYLLELDNYVLSFCSYFGSSFLLYKRYFYSNCGLNKSPNYLLPIKVSKLSFKDRQLPSSYKGRASSNEYFCFYKNLYYTRYLNYFLFGIFGSDIFLFKLRDRILSYTRGNLRLEFADFSIVSSFESSICFCGYKLVLAKLSIDNLTNQSLIKRDSLRNKIIRRFSHAKLNFSRLLLVRVYRELFFYIKSLISSRYYRFFERKRSLVCLELFLLEAIYSFVPAELNFYNYEQNYNSLLSKGFNEYFFNAFLFNMKKVSSYFDSLGVISFKSGLPIDLSFTMVLDEFSTRFSFLYFSLCDLTKSRNITLRSYFSTDNSCFSGLLFSDSDILFSIYSVSSFRLFTATDKFVFKLSIPVGRIISKLRSLGFVHSVLNRPIGNVGLISLEDFKIIGIFNYLFRKFLFWYKRAFDYYKIVYILSFLKKSCLLTLSRKHRKSKSWSYTVYVSFFDTFLSFKDLYPLDSENIIIDDVFFLLI</sequence>
<dbReference type="RefSeq" id="YP_009541020.1">
    <property type="nucleotide sequence ID" value="NC_039970.1"/>
</dbReference>
<dbReference type="GO" id="GO:0005739">
    <property type="term" value="C:mitochondrion"/>
    <property type="evidence" value="ECO:0007669"/>
    <property type="project" value="TreeGrafter"/>
</dbReference>
<dbReference type="Pfam" id="PF01348">
    <property type="entry name" value="Intron_maturas2"/>
    <property type="match status" value="1"/>
</dbReference>
<keyword evidence="3" id="KW-0934">Plastid</keyword>
<protein>
    <submittedName>
        <fullName evidence="3">Maturase</fullName>
    </submittedName>
</protein>
<feature type="transmembrane region" description="Helical" evidence="1">
    <location>
        <begin position="176"/>
        <end position="197"/>
    </location>
</feature>
<dbReference type="EMBL" id="MH898671">
    <property type="protein sequence ID" value="AYQ93536.1"/>
    <property type="molecule type" value="Genomic_DNA"/>
</dbReference>
<accession>A0A3G3LLF2</accession>
<name>A0A3G3LLF2_9EUGL</name>
<evidence type="ECO:0000256" key="1">
    <source>
        <dbReference type="SAM" id="Phobius"/>
    </source>
</evidence>
<dbReference type="InterPro" id="IPR024937">
    <property type="entry name" value="Domain_X"/>
</dbReference>
<feature type="domain" description="Domain X" evidence="2">
    <location>
        <begin position="544"/>
        <end position="628"/>
    </location>
</feature>
<dbReference type="PANTHER" id="PTHR33642">
    <property type="entry name" value="COX1/OXI3 INTRON 1 PROTEIN-RELATED"/>
    <property type="match status" value="1"/>
</dbReference>
<keyword evidence="1" id="KW-1133">Transmembrane helix</keyword>
<dbReference type="AlphaFoldDB" id="A0A3G3LLF2"/>
<dbReference type="GeneID" id="38462494"/>
<geneLocation type="chloroplast" evidence="3"/>
<keyword evidence="1" id="KW-0472">Membrane</keyword>
<keyword evidence="1" id="KW-0812">Transmembrane</keyword>
<reference evidence="3" key="1">
    <citation type="journal article" date="2018" name="Sci. Rep.">
        <title>Dynamic evolution of inverted repeats in Euglenophyta plastid genomes.</title>
        <authorList>
            <person name="Karnkowska A."/>
            <person name="Bennett M.S."/>
            <person name="Triemer R.E."/>
        </authorList>
    </citation>
    <scope>NUCLEOTIDE SEQUENCE</scope>
</reference>
<dbReference type="PANTHER" id="PTHR33642:SF4">
    <property type="entry name" value="COX1_OXI3 INTRON 1 PROTEIN-RELATED"/>
    <property type="match status" value="1"/>
</dbReference>
<dbReference type="GO" id="GO:0003964">
    <property type="term" value="F:RNA-directed DNA polymerase activity"/>
    <property type="evidence" value="ECO:0007669"/>
    <property type="project" value="TreeGrafter"/>
</dbReference>